<evidence type="ECO:0000256" key="1">
    <source>
        <dbReference type="SAM" id="MobiDB-lite"/>
    </source>
</evidence>
<dbReference type="PANTHER" id="PTHR34568:SF1">
    <property type="entry name" value="DNA BINDING PROTEIN"/>
    <property type="match status" value="1"/>
</dbReference>
<reference evidence="3 4" key="2">
    <citation type="submission" date="2020-07" db="EMBL/GenBank/DDBJ databases">
        <title>Genome assembly of wild tea tree DASZ reveals pedigree and selection history of tea varieties.</title>
        <authorList>
            <person name="Zhang W."/>
        </authorList>
    </citation>
    <scope>NUCLEOTIDE SEQUENCE [LARGE SCALE GENOMIC DNA]</scope>
    <source>
        <strain evidence="4">cv. G240</strain>
        <tissue evidence="3">Leaf</tissue>
    </source>
</reference>
<feature type="domain" description="AT3G52170-like helix-turn-helix" evidence="2">
    <location>
        <begin position="31"/>
        <end position="79"/>
    </location>
</feature>
<dbReference type="Proteomes" id="UP000593564">
    <property type="component" value="Unassembled WGS sequence"/>
</dbReference>
<name>A0A7J7H8C1_CAMSI</name>
<evidence type="ECO:0000259" key="2">
    <source>
        <dbReference type="Pfam" id="PF25896"/>
    </source>
</evidence>
<proteinExistence type="predicted"/>
<dbReference type="InterPro" id="IPR058941">
    <property type="entry name" value="HTH_AT3G52170-like"/>
</dbReference>
<feature type="region of interest" description="Disordered" evidence="1">
    <location>
        <begin position="372"/>
        <end position="396"/>
    </location>
</feature>
<evidence type="ECO:0000313" key="3">
    <source>
        <dbReference type="EMBL" id="KAF5948046.1"/>
    </source>
</evidence>
<feature type="compositionally biased region" description="Polar residues" evidence="1">
    <location>
        <begin position="372"/>
        <end position="390"/>
    </location>
</feature>
<keyword evidence="4" id="KW-1185">Reference proteome</keyword>
<dbReference type="InterPro" id="IPR058942">
    <property type="entry name" value="AT3G52170-like"/>
</dbReference>
<evidence type="ECO:0000313" key="4">
    <source>
        <dbReference type="Proteomes" id="UP000593564"/>
    </source>
</evidence>
<protein>
    <recommendedName>
        <fullName evidence="2">AT3G52170-like helix-turn-helix domain-containing protein</fullName>
    </recommendedName>
</protein>
<comment type="caution">
    <text evidence="3">The sequence shown here is derived from an EMBL/GenBank/DDBJ whole genome shotgun (WGS) entry which is preliminary data.</text>
</comment>
<dbReference type="PANTHER" id="PTHR34568">
    <property type="entry name" value="RRM DOMAIN-CONTAINING PROTEIN"/>
    <property type="match status" value="1"/>
</dbReference>
<dbReference type="Pfam" id="PF25896">
    <property type="entry name" value="HTH_AT3G52170"/>
    <property type="match status" value="1"/>
</dbReference>
<sequence length="396" mass="43659">MHAVKGGWVGQPFALAKYNDSAEKKSRIRRSKEERKALAESFIKKYQKLNNGNFPSLNLTHKEVGGSFYTVREIVREIIQENKVLGPAKLTPEEHDRFLEQYPLGSISIEPETDLSSSNESDMLTHYLPNRNHDTSEELVLNSIVQCTEPEHQRFNEGIIINGSSKEVEKKEEYDKAIYTNSQARESLELEENVAELEASKTKVTHVAVDVKVETFPLMSGSRIAYGLDEISSEPSELTGTLEKEIENLEMEAGNNNSVVDGMNFSESSSVLEQEKAEPNLADPLLEKSCALVDEKPVENLEAPLLENSNGSTTKEGIVLDINDGTDSEVKDALTGGIKPIDAHDGIHAQNLNGTTSSSCEQSISMEAILTKNNPNIQQGGNSPKGSNPTLDRMNL</sequence>
<gene>
    <name evidence="3" type="ORF">HYC85_014003</name>
</gene>
<dbReference type="EMBL" id="JACBKZ010000006">
    <property type="protein sequence ID" value="KAF5948046.1"/>
    <property type="molecule type" value="Genomic_DNA"/>
</dbReference>
<reference evidence="4" key="1">
    <citation type="journal article" date="2020" name="Nat. Commun.">
        <title>Genome assembly of wild tea tree DASZ reveals pedigree and selection history of tea varieties.</title>
        <authorList>
            <person name="Zhang W."/>
            <person name="Zhang Y."/>
            <person name="Qiu H."/>
            <person name="Guo Y."/>
            <person name="Wan H."/>
            <person name="Zhang X."/>
            <person name="Scossa F."/>
            <person name="Alseekh S."/>
            <person name="Zhang Q."/>
            <person name="Wang P."/>
            <person name="Xu L."/>
            <person name="Schmidt M.H."/>
            <person name="Jia X."/>
            <person name="Li D."/>
            <person name="Zhu A."/>
            <person name="Guo F."/>
            <person name="Chen W."/>
            <person name="Ni D."/>
            <person name="Usadel B."/>
            <person name="Fernie A.R."/>
            <person name="Wen W."/>
        </authorList>
    </citation>
    <scope>NUCLEOTIDE SEQUENCE [LARGE SCALE GENOMIC DNA]</scope>
    <source>
        <strain evidence="4">cv. G240</strain>
    </source>
</reference>
<accession>A0A7J7H8C1</accession>
<organism evidence="3 4">
    <name type="scientific">Camellia sinensis</name>
    <name type="common">Tea plant</name>
    <name type="synonym">Thea sinensis</name>
    <dbReference type="NCBI Taxonomy" id="4442"/>
    <lineage>
        <taxon>Eukaryota</taxon>
        <taxon>Viridiplantae</taxon>
        <taxon>Streptophyta</taxon>
        <taxon>Embryophyta</taxon>
        <taxon>Tracheophyta</taxon>
        <taxon>Spermatophyta</taxon>
        <taxon>Magnoliopsida</taxon>
        <taxon>eudicotyledons</taxon>
        <taxon>Gunneridae</taxon>
        <taxon>Pentapetalae</taxon>
        <taxon>asterids</taxon>
        <taxon>Ericales</taxon>
        <taxon>Theaceae</taxon>
        <taxon>Camellia</taxon>
    </lineage>
</organism>
<dbReference type="AlphaFoldDB" id="A0A7J7H8C1"/>